<keyword evidence="1" id="KW-0812">Transmembrane</keyword>
<comment type="caution">
    <text evidence="3">The sequence shown here is derived from an EMBL/GenBank/DDBJ whole genome shotgun (WGS) entry which is preliminary data.</text>
</comment>
<dbReference type="Pfam" id="PF07811">
    <property type="entry name" value="TadE"/>
    <property type="match status" value="1"/>
</dbReference>
<protein>
    <recommendedName>
        <fullName evidence="2">TadE-like domain-containing protein</fullName>
    </recommendedName>
</protein>
<dbReference type="AlphaFoldDB" id="A0A833J9R7"/>
<reference evidence="3 4" key="1">
    <citation type="submission" date="2019-10" db="EMBL/GenBank/DDBJ databases">
        <title>Draft Genome Sequence of the Caffeine Degrading Methylotroph Methylorubrum populi PINKEL.</title>
        <authorList>
            <person name="Dawson S.C."/>
            <person name="Zhang X."/>
            <person name="Wright M.E."/>
            <person name="Sharma G."/>
            <person name="Langner J.T."/>
            <person name="Ditty J.L."/>
            <person name="Subuyuj G.A."/>
        </authorList>
    </citation>
    <scope>NUCLEOTIDE SEQUENCE [LARGE SCALE GENOMIC DNA]</scope>
    <source>
        <strain evidence="3 4">Pinkel</strain>
    </source>
</reference>
<dbReference type="Proteomes" id="UP000469949">
    <property type="component" value="Unassembled WGS sequence"/>
</dbReference>
<gene>
    <name evidence="3" type="ORF">F8B43_0651</name>
</gene>
<feature type="transmembrane region" description="Helical" evidence="1">
    <location>
        <begin position="20"/>
        <end position="42"/>
    </location>
</feature>
<dbReference type="EMBL" id="WEKV01000004">
    <property type="protein sequence ID" value="KAB7787215.1"/>
    <property type="molecule type" value="Genomic_DNA"/>
</dbReference>
<sequence length="183" mass="19756">MRRESNYIRNEEGSTAVEFALVGTAFILTLLFVMASSLVFYMNQALDNATARASRKILTGDLQSQSTAATLTSFKENVCSNLPAAFSCSNLVINLYVVPREVQPSGYYSFVSANLDGVLVSNLAAGAGQFNLGGRGDYQYLQVIYPIMFLPPQISSWLSGGATFGGKPAYLAVSAAAFRNEQY</sequence>
<accession>A0A833J9R7</accession>
<evidence type="ECO:0000259" key="2">
    <source>
        <dbReference type="Pfam" id="PF07811"/>
    </source>
</evidence>
<dbReference type="RefSeq" id="WP_152275954.1">
    <property type="nucleotide sequence ID" value="NZ_WEKV01000004.1"/>
</dbReference>
<dbReference type="InterPro" id="IPR012495">
    <property type="entry name" value="TadE-like_dom"/>
</dbReference>
<name>A0A833J9R7_9HYPH</name>
<feature type="domain" description="TadE-like" evidence="2">
    <location>
        <begin position="13"/>
        <end position="55"/>
    </location>
</feature>
<keyword evidence="1" id="KW-0472">Membrane</keyword>
<keyword evidence="1" id="KW-1133">Transmembrane helix</keyword>
<evidence type="ECO:0000313" key="3">
    <source>
        <dbReference type="EMBL" id="KAB7787215.1"/>
    </source>
</evidence>
<evidence type="ECO:0000313" key="4">
    <source>
        <dbReference type="Proteomes" id="UP000469949"/>
    </source>
</evidence>
<proteinExistence type="predicted"/>
<evidence type="ECO:0000256" key="1">
    <source>
        <dbReference type="SAM" id="Phobius"/>
    </source>
</evidence>
<organism evidence="3 4">
    <name type="scientific">Methylorubrum populi</name>
    <dbReference type="NCBI Taxonomy" id="223967"/>
    <lineage>
        <taxon>Bacteria</taxon>
        <taxon>Pseudomonadati</taxon>
        <taxon>Pseudomonadota</taxon>
        <taxon>Alphaproteobacteria</taxon>
        <taxon>Hyphomicrobiales</taxon>
        <taxon>Methylobacteriaceae</taxon>
        <taxon>Methylorubrum</taxon>
    </lineage>
</organism>